<keyword evidence="3" id="KW-1185">Reference proteome</keyword>
<evidence type="ECO:0000313" key="3">
    <source>
        <dbReference type="Proteomes" id="UP000752012"/>
    </source>
</evidence>
<sequence length="367" mass="42258">MDDVAFRKGNDYGTLLADVDTHQPIALLPSRDAGTVAAWLTEHPEIQSVCRDRYKGFQKAIEEALPNAIQIVDRFHVIHNLKQLLDTALDTFVDATVLLEEAPSIEPAPPLSTEAHPSSLREKRMADQWERAQRCQALRAEGRSYKAIGRIMGIDYRTVKKDLGRDVPPPAQVPPAPDAIGWEQRMVELEGQRWSVRRIVEVLRLEGYRGSPSAVQKMVGLIRRHRREGRAPPVAAISRKEAKRLLWRWTMDGDPADRDRVHRLVTRFPPLAPFFVFIYLFREGVRQKDGLELERLMTQPEWKSVPLIHHFCQRLWRDRKALVAACEHDDSNGFMEGLINHLKSQKRIMQSRAKPDLLEKKVLYRMP</sequence>
<accession>A0A969PNU0</accession>
<proteinExistence type="predicted"/>
<dbReference type="AlphaFoldDB" id="A0A969PNU0"/>
<evidence type="ECO:0000313" key="2">
    <source>
        <dbReference type="EMBL" id="NJP36209.1"/>
    </source>
</evidence>
<dbReference type="NCBIfam" id="NF033550">
    <property type="entry name" value="transpos_ISL3"/>
    <property type="match status" value="1"/>
</dbReference>
<dbReference type="PANTHER" id="PTHR33498">
    <property type="entry name" value="TRANSPOSASE FOR INSERTION SEQUENCE ELEMENT IS1557"/>
    <property type="match status" value="1"/>
</dbReference>
<dbReference type="InterPro" id="IPR047951">
    <property type="entry name" value="Transpos_ISL3"/>
</dbReference>
<dbReference type="Proteomes" id="UP000752012">
    <property type="component" value="Unassembled WGS sequence"/>
</dbReference>
<dbReference type="PANTHER" id="PTHR33498:SF1">
    <property type="entry name" value="TRANSPOSASE FOR INSERTION SEQUENCE ELEMENT IS1557"/>
    <property type="match status" value="1"/>
</dbReference>
<dbReference type="EMBL" id="JAATHJ010000001">
    <property type="protein sequence ID" value="NJP36209.1"/>
    <property type="molecule type" value="Genomic_DNA"/>
</dbReference>
<name>A0A969PNU0_9BACI</name>
<reference evidence="2 3" key="1">
    <citation type="submission" date="2020-03" db="EMBL/GenBank/DDBJ databases">
        <title>Assessment of the enzymatic potential of alkaline-tolerant lipase obtained from Bacillus luteus H11 (technogenic soil) for the bioremediation of saline soils contaminated with petroleum substances.</title>
        <authorList>
            <person name="Kalwasinska A."/>
        </authorList>
    </citation>
    <scope>NUCLEOTIDE SEQUENCE [LARGE SCALE GENOMIC DNA]</scope>
    <source>
        <strain evidence="2 3">H11</strain>
    </source>
</reference>
<protein>
    <submittedName>
        <fullName evidence="2">ISL3 family transposase</fullName>
    </submittedName>
</protein>
<feature type="domain" description="Transposase IS204/IS1001/IS1096/IS1165 DDE" evidence="1">
    <location>
        <begin position="1"/>
        <end position="87"/>
    </location>
</feature>
<dbReference type="RefSeq" id="WP_168004558.1">
    <property type="nucleotide sequence ID" value="NZ_JAATHJ010000001.1"/>
</dbReference>
<dbReference type="Pfam" id="PF01610">
    <property type="entry name" value="DDE_Tnp_ISL3"/>
    <property type="match status" value="1"/>
</dbReference>
<gene>
    <name evidence="2" type="ORF">HCN83_01260</name>
</gene>
<dbReference type="InterPro" id="IPR002560">
    <property type="entry name" value="Transposase_DDE"/>
</dbReference>
<comment type="caution">
    <text evidence="2">The sequence shown here is derived from an EMBL/GenBank/DDBJ whole genome shotgun (WGS) entry which is preliminary data.</text>
</comment>
<evidence type="ECO:0000259" key="1">
    <source>
        <dbReference type="Pfam" id="PF01610"/>
    </source>
</evidence>
<organism evidence="2 3">
    <name type="scientific">Alkalicoccus luteus</name>
    <dbReference type="NCBI Taxonomy" id="1237094"/>
    <lineage>
        <taxon>Bacteria</taxon>
        <taxon>Bacillati</taxon>
        <taxon>Bacillota</taxon>
        <taxon>Bacilli</taxon>
        <taxon>Bacillales</taxon>
        <taxon>Bacillaceae</taxon>
        <taxon>Alkalicoccus</taxon>
    </lineage>
</organism>